<dbReference type="InterPro" id="IPR036680">
    <property type="entry name" value="SPOR-like_sf"/>
</dbReference>
<dbReference type="GO" id="GO:0042834">
    <property type="term" value="F:peptidoglycan binding"/>
    <property type="evidence" value="ECO:0007669"/>
    <property type="project" value="InterPro"/>
</dbReference>
<dbReference type="SUPFAM" id="SSF110997">
    <property type="entry name" value="Sporulation related repeat"/>
    <property type="match status" value="1"/>
</dbReference>
<organism evidence="4">
    <name type="scientific">uncultured Rubrobacteraceae bacterium</name>
    <dbReference type="NCBI Taxonomy" id="349277"/>
    <lineage>
        <taxon>Bacteria</taxon>
        <taxon>Bacillati</taxon>
        <taxon>Actinomycetota</taxon>
        <taxon>Rubrobacteria</taxon>
        <taxon>Rubrobacterales</taxon>
        <taxon>Rubrobacteraceae</taxon>
        <taxon>environmental samples</taxon>
    </lineage>
</organism>
<dbReference type="EMBL" id="CADCVH010000042">
    <property type="protein sequence ID" value="CAA9453959.1"/>
    <property type="molecule type" value="Genomic_DNA"/>
</dbReference>
<feature type="signal peptide" evidence="2">
    <location>
        <begin position="1"/>
        <end position="26"/>
    </location>
</feature>
<dbReference type="Pfam" id="PF09992">
    <property type="entry name" value="NAGPA"/>
    <property type="match status" value="1"/>
</dbReference>
<gene>
    <name evidence="4" type="ORF">AVDCRST_MAG02-1286</name>
</gene>
<reference evidence="4" key="1">
    <citation type="submission" date="2020-02" db="EMBL/GenBank/DDBJ databases">
        <authorList>
            <person name="Meier V. D."/>
        </authorList>
    </citation>
    <scope>NUCLEOTIDE SEQUENCE</scope>
    <source>
        <strain evidence="4">AVDCRST_MAG02</strain>
    </source>
</reference>
<evidence type="ECO:0000313" key="4">
    <source>
        <dbReference type="EMBL" id="CAA9453959.1"/>
    </source>
</evidence>
<evidence type="ECO:0000256" key="1">
    <source>
        <dbReference type="SAM" id="MobiDB-lite"/>
    </source>
</evidence>
<dbReference type="Gene3D" id="3.30.70.1070">
    <property type="entry name" value="Sporulation related repeat"/>
    <property type="match status" value="1"/>
</dbReference>
<dbReference type="AlphaFoldDB" id="A0A6J4R2U5"/>
<feature type="compositionally biased region" description="Basic and acidic residues" evidence="1">
    <location>
        <begin position="99"/>
        <end position="111"/>
    </location>
</feature>
<feature type="chain" id="PRO_5026983405" description="SPOR domain-containing protein" evidence="2">
    <location>
        <begin position="27"/>
        <end position="521"/>
    </location>
</feature>
<dbReference type="InterPro" id="IPR007730">
    <property type="entry name" value="SPOR-like_dom"/>
</dbReference>
<feature type="region of interest" description="Disordered" evidence="1">
    <location>
        <begin position="99"/>
        <end position="118"/>
    </location>
</feature>
<evidence type="ECO:0000256" key="2">
    <source>
        <dbReference type="SAM" id="SignalP"/>
    </source>
</evidence>
<accession>A0A6J4R2U5</accession>
<proteinExistence type="predicted"/>
<sequence length="521" mass="53284">MKLQKGLLCVVAALILGTLGLAPALAAPNGTAYRDELPLGNPGLKETRTTERITPGVTYTRIERGEESGRDFYTVDVAFGADRAASQEISARLRADGYRPRTEKVADRAPDDPADGPSGYLVRVGKSATQAGADALRARLTADGYAGTRTVYTGEDGGKTTGPWVVHVLKVDPDRYGGTLGPELATEVVPGRELLTGISSRTGALAAVNGGYFVIGPNDGTPGDLAGISVLEGDLVSEAVDGRTSLVLPEGDGAGADVAALSDGLSVRSSDGATRLVDGKNRKPGLIRGCGGEGGDAPTEAPKHDFTCTDSSELILFTPLFGTGTEPGEGAEAVLDASGRVTALREERGGPIPAGGSVLSGTGEGAGWLRAHARPGGTIRLSESISGEGARVGAGTGVVNGGPRLLEGGEPEITAFAEGFVYPENPEFYYRFGGRRNPRTLAGTTPGGDLLLVAVDGRRPGYSVGASFEESAGIMEALGSDEAVNLDGGGSTGMTVERRLVTRPSDATGERPVGDAVVLLP</sequence>
<dbReference type="InterPro" id="IPR018711">
    <property type="entry name" value="NAGPA"/>
</dbReference>
<feature type="domain" description="SPOR" evidence="3">
    <location>
        <begin position="67"/>
        <end position="153"/>
    </location>
</feature>
<keyword evidence="2" id="KW-0732">Signal</keyword>
<dbReference type="PANTHER" id="PTHR40446">
    <property type="entry name" value="N-ACETYLGLUCOSAMINE-1-PHOSPHODIESTER ALPHA-N-ACETYLGLUCOSAMINIDASE"/>
    <property type="match status" value="1"/>
</dbReference>
<protein>
    <recommendedName>
        <fullName evidence="3">SPOR domain-containing protein</fullName>
    </recommendedName>
</protein>
<evidence type="ECO:0000259" key="3">
    <source>
        <dbReference type="PROSITE" id="PS51724"/>
    </source>
</evidence>
<dbReference type="PANTHER" id="PTHR40446:SF2">
    <property type="entry name" value="N-ACETYLGLUCOSAMINE-1-PHOSPHODIESTER ALPHA-N-ACETYLGLUCOSAMINIDASE"/>
    <property type="match status" value="1"/>
</dbReference>
<dbReference type="PROSITE" id="PS51724">
    <property type="entry name" value="SPOR"/>
    <property type="match status" value="1"/>
</dbReference>
<name>A0A6J4R2U5_9ACTN</name>